<protein>
    <submittedName>
        <fullName evidence="1">Uncharacterized protein</fullName>
    </submittedName>
</protein>
<reference evidence="1" key="1">
    <citation type="journal article" date="2015" name="Genome Biol. Evol.">
        <title>Organellar Genomes of White Spruce (Picea glauca): Assembly and Annotation.</title>
        <authorList>
            <person name="Jackman S.D."/>
            <person name="Warren R.L."/>
            <person name="Gibb E.A."/>
            <person name="Vandervalk B.P."/>
            <person name="Mohamadi H."/>
            <person name="Chu J."/>
            <person name="Raymond A."/>
            <person name="Pleasance S."/>
            <person name="Coope R."/>
            <person name="Wildung M.R."/>
            <person name="Ritland C.E."/>
            <person name="Bousquet J."/>
            <person name="Jones S.J."/>
            <person name="Bohlmann J."/>
            <person name="Birol I."/>
        </authorList>
    </citation>
    <scope>NUCLEOTIDE SEQUENCE [LARGE SCALE GENOMIC DNA]</scope>
    <source>
        <tissue evidence="1">Flushing bud</tissue>
    </source>
</reference>
<name>A0A101M438_PICGL</name>
<sequence>MRLLNLATRNGLTNLQCFHRCILPDCLLTWLAYFLPGCP</sequence>
<dbReference type="AlphaFoldDB" id="A0A101M438"/>
<accession>A0A101M438</accession>
<dbReference type="EMBL" id="LKAM01000001">
    <property type="protein sequence ID" value="KUM50749.1"/>
    <property type="molecule type" value="Genomic_DNA"/>
</dbReference>
<evidence type="ECO:0000313" key="1">
    <source>
        <dbReference type="EMBL" id="KUM50749.1"/>
    </source>
</evidence>
<proteinExistence type="predicted"/>
<organism evidence="1">
    <name type="scientific">Picea glauca</name>
    <name type="common">White spruce</name>
    <name type="synonym">Pinus glauca</name>
    <dbReference type="NCBI Taxonomy" id="3330"/>
    <lineage>
        <taxon>Eukaryota</taxon>
        <taxon>Viridiplantae</taxon>
        <taxon>Streptophyta</taxon>
        <taxon>Embryophyta</taxon>
        <taxon>Tracheophyta</taxon>
        <taxon>Spermatophyta</taxon>
        <taxon>Pinopsida</taxon>
        <taxon>Pinidae</taxon>
        <taxon>Conifers I</taxon>
        <taxon>Pinales</taxon>
        <taxon>Pinaceae</taxon>
        <taxon>Picea</taxon>
    </lineage>
</organism>
<geneLocation type="mitochondrion" evidence="1"/>
<keyword evidence="1" id="KW-0496">Mitochondrion</keyword>
<gene>
    <name evidence="1" type="ORF">ABT39_MTgene593</name>
</gene>
<comment type="caution">
    <text evidence="1">The sequence shown here is derived from an EMBL/GenBank/DDBJ whole genome shotgun (WGS) entry which is preliminary data.</text>
</comment>